<keyword evidence="2" id="KW-0472">Membrane</keyword>
<dbReference type="Proteomes" id="UP000481861">
    <property type="component" value="Unassembled WGS sequence"/>
</dbReference>
<feature type="transmembrane region" description="Helical" evidence="2">
    <location>
        <begin position="82"/>
        <end position="101"/>
    </location>
</feature>
<evidence type="ECO:0000313" key="3">
    <source>
        <dbReference type="EMBL" id="KAF2864774.1"/>
    </source>
</evidence>
<sequence>MSEDSSATTGSSRSENGAPKVHRKPVAKKPSTGLMSDFTPHAFIATTVLATTLYSWPLRWIISGAPLLVYSVLLGNSKGYRIMPWLPIWTMFATINLAYAVAATSWLLYWVFASICYPALILSCLFQFDAAANLGRRAFRKVLRNMHFIQDTVSFFGIPALELDKDVLGLFVVRGLDFSLSTLTATAHGCEVGVRLTEDMELAIQVDKVVVHLFRKIEISDVYANVKGGELEMTFGTFQPDESKRRDNAFIARDTDILKAAAAAVADSQPSAKEVQSNMTGGKVPKTSSDPGKSLESTISLSMDEEGAREKYTQIVQHISETSRINMATEMLKTAERPDNDNGLLDTANGLRAAICTVLHTQPSVPHPPSTSIRLSTLRETSAPNFKLFYHRFPLLYRLLLNPISYFHPVFIDSVTIAGSGKWMVSLMKHHLFKHYSTQESEIGRLEKRISTWLADANFAVGLGKLYCTAQVPVNTAYEIECKFKVDDVMAHRSLPDASELTQVVRLGGADATVALPAFLLPRHEHLLPPKPTDYAIMEMEQAIREAESKPKTVQLKRALKRFQNDETDMKVSAHGHLPAVFDQELLNFVAALIKATKVIEYEKDHEELLLKRAATENPDLIEPIKRTDSIASEASTITTDTSASTSTSTTAATTDSAQGQMAAPSSTKGFNKFIRKMDRGVKDGWRKAGISTVNAMANDRWIAKLVGNFMRKMERAQGDVGYSGLVPISLAIYREKGEEATKILP</sequence>
<evidence type="ECO:0000256" key="1">
    <source>
        <dbReference type="SAM" id="MobiDB-lite"/>
    </source>
</evidence>
<keyword evidence="2" id="KW-1133">Transmembrane helix</keyword>
<organism evidence="3 4">
    <name type="scientific">Massariosphaeria phaeospora</name>
    <dbReference type="NCBI Taxonomy" id="100035"/>
    <lineage>
        <taxon>Eukaryota</taxon>
        <taxon>Fungi</taxon>
        <taxon>Dikarya</taxon>
        <taxon>Ascomycota</taxon>
        <taxon>Pezizomycotina</taxon>
        <taxon>Dothideomycetes</taxon>
        <taxon>Pleosporomycetidae</taxon>
        <taxon>Pleosporales</taxon>
        <taxon>Pleosporales incertae sedis</taxon>
        <taxon>Massariosphaeria</taxon>
    </lineage>
</organism>
<dbReference type="EMBL" id="JAADJZ010000040">
    <property type="protein sequence ID" value="KAF2864774.1"/>
    <property type="molecule type" value="Genomic_DNA"/>
</dbReference>
<proteinExistence type="predicted"/>
<evidence type="ECO:0000256" key="2">
    <source>
        <dbReference type="SAM" id="Phobius"/>
    </source>
</evidence>
<gene>
    <name evidence="3" type="ORF">BDV95DRAFT_588453</name>
</gene>
<dbReference type="AlphaFoldDB" id="A0A7C8HYB7"/>
<keyword evidence="4" id="KW-1185">Reference proteome</keyword>
<name>A0A7C8HYB7_9PLEO</name>
<dbReference type="OrthoDB" id="5372451at2759"/>
<feature type="region of interest" description="Disordered" evidence="1">
    <location>
        <begin position="1"/>
        <end position="29"/>
    </location>
</feature>
<feature type="region of interest" description="Disordered" evidence="1">
    <location>
        <begin position="269"/>
        <end position="296"/>
    </location>
</feature>
<feature type="region of interest" description="Disordered" evidence="1">
    <location>
        <begin position="633"/>
        <end position="667"/>
    </location>
</feature>
<feature type="compositionally biased region" description="Polar residues" evidence="1">
    <location>
        <begin position="1"/>
        <end position="15"/>
    </location>
</feature>
<feature type="compositionally biased region" description="Low complexity" evidence="1">
    <location>
        <begin position="633"/>
        <end position="658"/>
    </location>
</feature>
<feature type="transmembrane region" description="Helical" evidence="2">
    <location>
        <begin position="107"/>
        <end position="128"/>
    </location>
</feature>
<evidence type="ECO:0000313" key="4">
    <source>
        <dbReference type="Proteomes" id="UP000481861"/>
    </source>
</evidence>
<reference evidence="3 4" key="1">
    <citation type="submission" date="2020-01" db="EMBL/GenBank/DDBJ databases">
        <authorList>
            <consortium name="DOE Joint Genome Institute"/>
            <person name="Haridas S."/>
            <person name="Albert R."/>
            <person name="Binder M."/>
            <person name="Bloem J."/>
            <person name="Labutti K."/>
            <person name="Salamov A."/>
            <person name="Andreopoulos B."/>
            <person name="Baker S.E."/>
            <person name="Barry K."/>
            <person name="Bills G."/>
            <person name="Bluhm B.H."/>
            <person name="Cannon C."/>
            <person name="Castanera R."/>
            <person name="Culley D.E."/>
            <person name="Daum C."/>
            <person name="Ezra D."/>
            <person name="Gonzalez J.B."/>
            <person name="Henrissat B."/>
            <person name="Kuo A."/>
            <person name="Liang C."/>
            <person name="Lipzen A."/>
            <person name="Lutzoni F."/>
            <person name="Magnuson J."/>
            <person name="Mondo S."/>
            <person name="Nolan M."/>
            <person name="Ohm R."/>
            <person name="Pangilinan J."/>
            <person name="Park H.-J.H."/>
            <person name="Ramirez L."/>
            <person name="Alfaro M."/>
            <person name="Sun H."/>
            <person name="Tritt A."/>
            <person name="Yoshinaga Y."/>
            <person name="Zwiers L.-H.L."/>
            <person name="Turgeon B.G."/>
            <person name="Goodwin S.B."/>
            <person name="Spatafora J.W."/>
            <person name="Crous P.W."/>
            <person name="Grigoriev I.V."/>
        </authorList>
    </citation>
    <scope>NUCLEOTIDE SEQUENCE [LARGE SCALE GENOMIC DNA]</scope>
    <source>
        <strain evidence="3 4">CBS 611.86</strain>
    </source>
</reference>
<comment type="caution">
    <text evidence="3">The sequence shown here is derived from an EMBL/GenBank/DDBJ whole genome shotgun (WGS) entry which is preliminary data.</text>
</comment>
<accession>A0A7C8HYB7</accession>
<protein>
    <submittedName>
        <fullName evidence="3">Uncharacterized protein</fullName>
    </submittedName>
</protein>
<keyword evidence="2" id="KW-0812">Transmembrane</keyword>